<keyword evidence="3" id="KW-0540">Nuclease</keyword>
<evidence type="ECO:0000256" key="6">
    <source>
        <dbReference type="ARBA" id="ARBA00024207"/>
    </source>
</evidence>
<comment type="similarity">
    <text evidence="6">Belongs to the HepT RNase toxin family.</text>
</comment>
<dbReference type="GO" id="GO:0000166">
    <property type="term" value="F:nucleotide binding"/>
    <property type="evidence" value="ECO:0007669"/>
    <property type="project" value="UniProtKB-KW"/>
</dbReference>
<dbReference type="InterPro" id="IPR037038">
    <property type="entry name" value="HepT-like_sf"/>
</dbReference>
<organism evidence="7 8">
    <name type="scientific">Plebeiibacterium sediminum</name>
    <dbReference type="NCBI Taxonomy" id="2992112"/>
    <lineage>
        <taxon>Bacteria</taxon>
        <taxon>Pseudomonadati</taxon>
        <taxon>Bacteroidota</taxon>
        <taxon>Bacteroidia</taxon>
        <taxon>Marinilabiliales</taxon>
        <taxon>Marinilabiliaceae</taxon>
        <taxon>Plebeiibacterium</taxon>
    </lineage>
</organism>
<evidence type="ECO:0000256" key="3">
    <source>
        <dbReference type="ARBA" id="ARBA00022722"/>
    </source>
</evidence>
<dbReference type="PANTHER" id="PTHR34139:SF1">
    <property type="entry name" value="RNASE MJ1380-RELATED"/>
    <property type="match status" value="1"/>
</dbReference>
<dbReference type="RefSeq" id="WP_301190837.1">
    <property type="nucleotide sequence ID" value="NZ_JAPDPJ010000026.1"/>
</dbReference>
<dbReference type="GO" id="GO:0016787">
    <property type="term" value="F:hydrolase activity"/>
    <property type="evidence" value="ECO:0007669"/>
    <property type="project" value="UniProtKB-KW"/>
</dbReference>
<name>A0AAE3SFC1_9BACT</name>
<comment type="caution">
    <text evidence="7">The sequence shown here is derived from an EMBL/GenBank/DDBJ whole genome shotgun (WGS) entry which is preliminary data.</text>
</comment>
<reference evidence="7" key="1">
    <citation type="submission" date="2022-10" db="EMBL/GenBank/DDBJ databases">
        <authorList>
            <person name="Yu W.X."/>
        </authorList>
    </citation>
    <scope>NUCLEOTIDE SEQUENCE</scope>
    <source>
        <strain evidence="7">AAT</strain>
    </source>
</reference>
<protein>
    <submittedName>
        <fullName evidence="7">DUF86 domain-containing protein</fullName>
    </submittedName>
</protein>
<keyword evidence="4" id="KW-0547">Nucleotide-binding</keyword>
<evidence type="ECO:0000313" key="7">
    <source>
        <dbReference type="EMBL" id="MCW3787273.1"/>
    </source>
</evidence>
<evidence type="ECO:0000313" key="8">
    <source>
        <dbReference type="Proteomes" id="UP001209229"/>
    </source>
</evidence>
<keyword evidence="1" id="KW-0597">Phosphoprotein</keyword>
<dbReference type="Pfam" id="PF01934">
    <property type="entry name" value="HepT-like"/>
    <property type="match status" value="1"/>
</dbReference>
<keyword evidence="5" id="KW-0378">Hydrolase</keyword>
<dbReference type="PANTHER" id="PTHR34139">
    <property type="entry name" value="UPF0331 PROTEIN MJ0127"/>
    <property type="match status" value="1"/>
</dbReference>
<dbReference type="GO" id="GO:0004540">
    <property type="term" value="F:RNA nuclease activity"/>
    <property type="evidence" value="ECO:0007669"/>
    <property type="project" value="InterPro"/>
</dbReference>
<keyword evidence="2" id="KW-1277">Toxin-antitoxin system</keyword>
<dbReference type="GO" id="GO:0110001">
    <property type="term" value="C:toxin-antitoxin complex"/>
    <property type="evidence" value="ECO:0007669"/>
    <property type="project" value="InterPro"/>
</dbReference>
<sequence length="109" mass="12797">MKEKSRKYLSDILRAIDLIESFVDDTNSFDEYQNDYKTQSAVERQLSIIGEAVNKFRQHCPDVDLENTKQIVGFRNRLIHAYDSIDNSIVWVIIKKYLAPLKKTVKEML</sequence>
<evidence type="ECO:0000256" key="4">
    <source>
        <dbReference type="ARBA" id="ARBA00022741"/>
    </source>
</evidence>
<dbReference type="AlphaFoldDB" id="A0AAE3SFC1"/>
<accession>A0AAE3SFC1</accession>
<evidence type="ECO:0000256" key="5">
    <source>
        <dbReference type="ARBA" id="ARBA00022801"/>
    </source>
</evidence>
<gene>
    <name evidence="7" type="ORF">OM075_12400</name>
</gene>
<dbReference type="EMBL" id="JAPDPJ010000026">
    <property type="protein sequence ID" value="MCW3787273.1"/>
    <property type="molecule type" value="Genomic_DNA"/>
</dbReference>
<dbReference type="Gene3D" id="1.20.120.580">
    <property type="entry name" value="bsu32300-like"/>
    <property type="match status" value="1"/>
</dbReference>
<dbReference type="InterPro" id="IPR051813">
    <property type="entry name" value="HepT_RNase_toxin"/>
</dbReference>
<dbReference type="Proteomes" id="UP001209229">
    <property type="component" value="Unassembled WGS sequence"/>
</dbReference>
<proteinExistence type="inferred from homology"/>
<dbReference type="InterPro" id="IPR008201">
    <property type="entry name" value="HepT-like"/>
</dbReference>
<evidence type="ECO:0000256" key="1">
    <source>
        <dbReference type="ARBA" id="ARBA00022553"/>
    </source>
</evidence>
<evidence type="ECO:0000256" key="2">
    <source>
        <dbReference type="ARBA" id="ARBA00022649"/>
    </source>
</evidence>
<keyword evidence="8" id="KW-1185">Reference proteome</keyword>